<sequence length="333" mass="37068">MSDTAQATGISDAAESFEALLAGEFPDTETPKGTPKSNEAPADEAEAFEGELDGDETAASLEEPEADSDEEPVAEEDGSEDQDSEAQYVTVTINGKAEQVPLEEAVKGYQRQRDYSQKTAALAEERRALETNYQQVLEERSQYAQLLGALQNQLAQLQPQEPDWQRLYDTDPLEYVRQKDLWREKSEKMSAAQYEQQRLQAIQLQEQQAGIAQMVQQNRHKMMEMVPSWRDSQKWEADRTKLVDYGKKLGFSDQELSQAYDHRAIVALYKAMQYDNLVAKRPQAAPPRGPRTAPVGSASSAPKSTNEYAKAKQRLAGSGKVGDAAVLMEGLLD</sequence>
<feature type="compositionally biased region" description="Acidic residues" evidence="1">
    <location>
        <begin position="41"/>
        <end position="84"/>
    </location>
</feature>
<evidence type="ECO:0000256" key="1">
    <source>
        <dbReference type="SAM" id="MobiDB-lite"/>
    </source>
</evidence>
<protein>
    <recommendedName>
        <fullName evidence="3">Scaffolding protein</fullName>
    </recommendedName>
</protein>
<evidence type="ECO:0000313" key="2">
    <source>
        <dbReference type="EMBL" id="CAB5170688.1"/>
    </source>
</evidence>
<gene>
    <name evidence="2" type="ORF">UFOVP155_40</name>
</gene>
<reference evidence="2" key="1">
    <citation type="submission" date="2020-05" db="EMBL/GenBank/DDBJ databases">
        <authorList>
            <person name="Chiriac C."/>
            <person name="Salcher M."/>
            <person name="Ghai R."/>
            <person name="Kavagutti S V."/>
        </authorList>
    </citation>
    <scope>NUCLEOTIDE SEQUENCE</scope>
</reference>
<feature type="region of interest" description="Disordered" evidence="1">
    <location>
        <begin position="1"/>
        <end position="87"/>
    </location>
</feature>
<dbReference type="EMBL" id="LR798203">
    <property type="protein sequence ID" value="CAB5170688.1"/>
    <property type="molecule type" value="Genomic_DNA"/>
</dbReference>
<feature type="region of interest" description="Disordered" evidence="1">
    <location>
        <begin position="280"/>
        <end position="320"/>
    </location>
</feature>
<organism evidence="2">
    <name type="scientific">uncultured Caudovirales phage</name>
    <dbReference type="NCBI Taxonomy" id="2100421"/>
    <lineage>
        <taxon>Viruses</taxon>
        <taxon>Duplodnaviria</taxon>
        <taxon>Heunggongvirae</taxon>
        <taxon>Uroviricota</taxon>
        <taxon>Caudoviricetes</taxon>
        <taxon>Peduoviridae</taxon>
        <taxon>Maltschvirus</taxon>
        <taxon>Maltschvirus maltsch</taxon>
    </lineage>
</organism>
<name>A0A6J7W8J5_9CAUD</name>
<accession>A0A6J7W8J5</accession>
<feature type="compositionally biased region" description="Polar residues" evidence="1">
    <location>
        <begin position="297"/>
        <end position="307"/>
    </location>
</feature>
<evidence type="ECO:0008006" key="3">
    <source>
        <dbReference type="Google" id="ProtNLM"/>
    </source>
</evidence>
<proteinExistence type="predicted"/>